<sequence length="72" mass="7585">MSRAELDDAGGRLAQGFNHVAFSVGSASEVDALTTRLGRDRYPALSGPRTTGDGYYESVVPDPEGNLVEITA</sequence>
<protein>
    <submittedName>
        <fullName evidence="3">VOC family protein</fullName>
    </submittedName>
</protein>
<dbReference type="InterPro" id="IPR037523">
    <property type="entry name" value="VOC_core"/>
</dbReference>
<dbReference type="Proteomes" id="UP001244136">
    <property type="component" value="Chromosome"/>
</dbReference>
<organism evidence="3 4">
    <name type="scientific">Tessaracoccus lacteus</name>
    <dbReference type="NCBI Taxonomy" id="3041766"/>
    <lineage>
        <taxon>Bacteria</taxon>
        <taxon>Bacillati</taxon>
        <taxon>Actinomycetota</taxon>
        <taxon>Actinomycetes</taxon>
        <taxon>Propionibacteriales</taxon>
        <taxon>Propionibacteriaceae</taxon>
        <taxon>Tessaracoccus</taxon>
    </lineage>
</organism>
<evidence type="ECO:0000313" key="4">
    <source>
        <dbReference type="Proteomes" id="UP001244136"/>
    </source>
</evidence>
<keyword evidence="4" id="KW-1185">Reference proteome</keyword>
<proteinExistence type="predicted"/>
<dbReference type="InterPro" id="IPR051332">
    <property type="entry name" value="Fosfomycin_Res_Enzymes"/>
</dbReference>
<gene>
    <name evidence="3" type="ORF">QH948_00525</name>
</gene>
<dbReference type="Pfam" id="PF00903">
    <property type="entry name" value="Glyoxalase"/>
    <property type="match status" value="1"/>
</dbReference>
<dbReference type="EMBL" id="CP123967">
    <property type="protein sequence ID" value="WGT47305.1"/>
    <property type="molecule type" value="Genomic_DNA"/>
</dbReference>
<dbReference type="PROSITE" id="PS51819">
    <property type="entry name" value="VOC"/>
    <property type="match status" value="1"/>
</dbReference>
<reference evidence="3 4" key="1">
    <citation type="journal article" date="2008" name="Int. J. Syst. Evol. Microbiol.">
        <title>Tessaracoccus flavescens sp. nov., isolated from marine sediment.</title>
        <authorList>
            <person name="Lee D.W."/>
            <person name="Lee S.D."/>
        </authorList>
    </citation>
    <scope>NUCLEOTIDE SEQUENCE [LARGE SCALE GENOMIC DNA]</scope>
    <source>
        <strain evidence="3 4">T21</strain>
    </source>
</reference>
<feature type="domain" description="VOC" evidence="2">
    <location>
        <begin position="1"/>
        <end position="72"/>
    </location>
</feature>
<name>A0ABY8PXS3_9ACTN</name>
<dbReference type="InterPro" id="IPR029068">
    <property type="entry name" value="Glyas_Bleomycin-R_OHBP_Dase"/>
</dbReference>
<evidence type="ECO:0000313" key="3">
    <source>
        <dbReference type="EMBL" id="WGT47305.1"/>
    </source>
</evidence>
<accession>A0ABY8PXS3</accession>
<evidence type="ECO:0000256" key="1">
    <source>
        <dbReference type="SAM" id="MobiDB-lite"/>
    </source>
</evidence>
<dbReference type="PANTHER" id="PTHR36113:SF1">
    <property type="entry name" value="GLYOXALASE_BLEOMYCIN RESISTANCE PROTEIN_DIOXYGENASE"/>
    <property type="match status" value="1"/>
</dbReference>
<dbReference type="SUPFAM" id="SSF54593">
    <property type="entry name" value="Glyoxalase/Bleomycin resistance protein/Dihydroxybiphenyl dioxygenase"/>
    <property type="match status" value="1"/>
</dbReference>
<evidence type="ECO:0000259" key="2">
    <source>
        <dbReference type="PROSITE" id="PS51819"/>
    </source>
</evidence>
<feature type="region of interest" description="Disordered" evidence="1">
    <location>
        <begin position="40"/>
        <end position="60"/>
    </location>
</feature>
<dbReference type="InterPro" id="IPR004360">
    <property type="entry name" value="Glyas_Fos-R_dOase_dom"/>
</dbReference>
<dbReference type="Gene3D" id="3.10.180.10">
    <property type="entry name" value="2,3-Dihydroxybiphenyl 1,2-Dioxygenase, domain 1"/>
    <property type="match status" value="1"/>
</dbReference>
<dbReference type="PANTHER" id="PTHR36113">
    <property type="entry name" value="LYASE, PUTATIVE-RELATED-RELATED"/>
    <property type="match status" value="1"/>
</dbReference>